<proteinExistence type="predicted"/>
<dbReference type="AlphaFoldDB" id="A0A9W9G6D3"/>
<gene>
    <name evidence="1" type="ORF">N7532_000887</name>
</gene>
<dbReference type="Proteomes" id="UP001149074">
    <property type="component" value="Unassembled WGS sequence"/>
</dbReference>
<dbReference type="OrthoDB" id="10258156at2759"/>
<accession>A0A9W9G6D3</accession>
<dbReference type="EMBL" id="JAPQKI010000001">
    <property type="protein sequence ID" value="KAJ5112842.1"/>
    <property type="molecule type" value="Genomic_DNA"/>
</dbReference>
<protein>
    <submittedName>
        <fullName evidence="1">Uncharacterized protein</fullName>
    </submittedName>
</protein>
<keyword evidence="2" id="KW-1185">Reference proteome</keyword>
<organism evidence="1 2">
    <name type="scientific">Penicillium argentinense</name>
    <dbReference type="NCBI Taxonomy" id="1131581"/>
    <lineage>
        <taxon>Eukaryota</taxon>
        <taxon>Fungi</taxon>
        <taxon>Dikarya</taxon>
        <taxon>Ascomycota</taxon>
        <taxon>Pezizomycotina</taxon>
        <taxon>Eurotiomycetes</taxon>
        <taxon>Eurotiomycetidae</taxon>
        <taxon>Eurotiales</taxon>
        <taxon>Aspergillaceae</taxon>
        <taxon>Penicillium</taxon>
    </lineage>
</organism>
<dbReference type="RefSeq" id="XP_056480615.1">
    <property type="nucleotide sequence ID" value="XM_056613391.1"/>
</dbReference>
<sequence>MARPCPLPLADEWEDPDSYIDALLAFASSSVRFMNLCGGVHILDFLTREPDLYTTLLPEDWREFFDGHDVHDVLYLLLHENIETLREREPGGDGSESSRTWNGGTFPPAASWNISIIYVD</sequence>
<comment type="caution">
    <text evidence="1">The sequence shown here is derived from an EMBL/GenBank/DDBJ whole genome shotgun (WGS) entry which is preliminary data.</text>
</comment>
<reference evidence="1" key="1">
    <citation type="submission" date="2022-11" db="EMBL/GenBank/DDBJ databases">
        <authorList>
            <person name="Petersen C."/>
        </authorList>
    </citation>
    <scope>NUCLEOTIDE SEQUENCE</scope>
    <source>
        <strain evidence="1">IBT 30761</strain>
    </source>
</reference>
<name>A0A9W9G6D3_9EURO</name>
<reference evidence="1" key="2">
    <citation type="journal article" date="2023" name="IMA Fungus">
        <title>Comparative genomic study of the Penicillium genus elucidates a diverse pangenome and 15 lateral gene transfer events.</title>
        <authorList>
            <person name="Petersen C."/>
            <person name="Sorensen T."/>
            <person name="Nielsen M.R."/>
            <person name="Sondergaard T.E."/>
            <person name="Sorensen J.L."/>
            <person name="Fitzpatrick D.A."/>
            <person name="Frisvad J.C."/>
            <person name="Nielsen K.L."/>
        </authorList>
    </citation>
    <scope>NUCLEOTIDE SEQUENCE</scope>
    <source>
        <strain evidence="1">IBT 30761</strain>
    </source>
</reference>
<evidence type="ECO:0000313" key="2">
    <source>
        <dbReference type="Proteomes" id="UP001149074"/>
    </source>
</evidence>
<evidence type="ECO:0000313" key="1">
    <source>
        <dbReference type="EMBL" id="KAJ5112842.1"/>
    </source>
</evidence>
<dbReference type="GeneID" id="81352370"/>